<dbReference type="InterPro" id="IPR025177">
    <property type="entry name" value="MciZ"/>
</dbReference>
<evidence type="ECO:0000313" key="2">
    <source>
        <dbReference type="Proteomes" id="UP000317770"/>
    </source>
</evidence>
<comment type="caution">
    <text evidence="1">The sequence shown here is derived from an EMBL/GenBank/DDBJ whole genome shotgun (WGS) entry which is preliminary data.</text>
</comment>
<reference evidence="1 2" key="1">
    <citation type="submission" date="2019-07" db="EMBL/GenBank/DDBJ databases">
        <title>Genome assembly of Bacillus simplex strain GGC-P6A.</title>
        <authorList>
            <person name="Jennings M.E."/>
            <person name="Barton H.A."/>
        </authorList>
    </citation>
    <scope>NUCLEOTIDE SEQUENCE [LARGE SCALE GENOMIC DNA]</scope>
    <source>
        <strain evidence="1 2">GGC-P6A</strain>
    </source>
</reference>
<dbReference type="Pfam" id="PF13072">
    <property type="entry name" value="MciZ"/>
    <property type="match status" value="1"/>
</dbReference>
<organism evidence="1 2">
    <name type="scientific">Peribacillus simplex</name>
    <dbReference type="NCBI Taxonomy" id="1478"/>
    <lineage>
        <taxon>Bacteria</taxon>
        <taxon>Bacillati</taxon>
        <taxon>Bacillota</taxon>
        <taxon>Bacilli</taxon>
        <taxon>Bacillales</taxon>
        <taxon>Bacillaceae</taxon>
        <taxon>Peribacillus</taxon>
    </lineage>
</organism>
<protein>
    <submittedName>
        <fullName evidence="1">Z-ring formation inhibitor MciZ</fullName>
    </submittedName>
</protein>
<dbReference type="GeneID" id="56475414"/>
<name>A0A8B5Y090_9BACI</name>
<accession>A0A8B5Y090</accession>
<dbReference type="RefSeq" id="WP_081112906.1">
    <property type="nucleotide sequence ID" value="NZ_CABIYS010000006.1"/>
</dbReference>
<dbReference type="AlphaFoldDB" id="A0A8B5Y090"/>
<evidence type="ECO:0000313" key="1">
    <source>
        <dbReference type="EMBL" id="TVX81435.1"/>
    </source>
</evidence>
<dbReference type="EMBL" id="VNKI01000004">
    <property type="protein sequence ID" value="TVX81435.1"/>
    <property type="molecule type" value="Genomic_DNA"/>
</dbReference>
<proteinExistence type="predicted"/>
<sequence length="53" mass="6260">MKVYVLEKSVTLSGKSWEILQKLKQLQSQYVYINDWIADIHDQVPSTPLKRIK</sequence>
<dbReference type="Proteomes" id="UP000317770">
    <property type="component" value="Unassembled WGS sequence"/>
</dbReference>
<gene>
    <name evidence="1" type="primary">mciZ</name>
    <name evidence="1" type="ORF">FQP34_10760</name>
</gene>